<dbReference type="InterPro" id="IPR052161">
    <property type="entry name" value="Mycobact_Acyl-CoA_DH"/>
</dbReference>
<evidence type="ECO:0000259" key="7">
    <source>
        <dbReference type="Pfam" id="PF02770"/>
    </source>
</evidence>
<sequence length="385" mass="42006">MAFRQEISAWIEENCPESCLGQGDVPGGGTKVRMTDDQHTWIERAAGEGLTVPTWPTEYGGAGFTKDQYVVFLEEMRHLGARTPLAGMGTSMIGPTLLEFGTEEQKLAHLPRIARGEVWWCQGYSEPGSGSDLASLRTRADDNGDHFIINGQKIWTSGAQFADWIFCLVRTDPDAPKHDGISFVLFSMDQPGVSVRPIRLISGASPFCETFFDDAIAQKTNLVGDLNKGWTVAKRLLQHERSGMLALTSGSNREVGIELDELAKACLGEIDGKIDDQSVRTKIARHYINAQAFRLTQRRTVEESEGSTPGPATSIFKLYGATLAKERSEMQVSMLGTSAIGWDSDASGTHEITRSWLAGKARSIAGGSNEVQLNIIAKRVLGLPD</sequence>
<evidence type="ECO:0000256" key="4">
    <source>
        <dbReference type="ARBA" id="ARBA00022827"/>
    </source>
</evidence>
<protein>
    <recommendedName>
        <fullName evidence="10">Acyl-CoA dehydrogenase</fullName>
    </recommendedName>
</protein>
<dbReference type="AlphaFoldDB" id="A0A381S5P1"/>
<keyword evidence="5" id="KW-0560">Oxidoreductase</keyword>
<dbReference type="InterPro" id="IPR013786">
    <property type="entry name" value="AcylCoA_DH/ox_N"/>
</dbReference>
<feature type="domain" description="Acyl-CoA oxidase/dehydrogenase middle" evidence="7">
    <location>
        <begin position="121"/>
        <end position="214"/>
    </location>
</feature>
<evidence type="ECO:0000259" key="6">
    <source>
        <dbReference type="Pfam" id="PF00441"/>
    </source>
</evidence>
<evidence type="ECO:0000313" key="9">
    <source>
        <dbReference type="EMBL" id="SUZ98641.1"/>
    </source>
</evidence>
<keyword evidence="4" id="KW-0274">FAD</keyword>
<evidence type="ECO:0000256" key="2">
    <source>
        <dbReference type="ARBA" id="ARBA00009347"/>
    </source>
</evidence>
<dbReference type="GO" id="GO:0016627">
    <property type="term" value="F:oxidoreductase activity, acting on the CH-CH group of donors"/>
    <property type="evidence" value="ECO:0007669"/>
    <property type="project" value="InterPro"/>
</dbReference>
<dbReference type="InterPro" id="IPR009100">
    <property type="entry name" value="AcylCoA_DH/oxidase_NM_dom_sf"/>
</dbReference>
<dbReference type="SUPFAM" id="SSF47203">
    <property type="entry name" value="Acyl-CoA dehydrogenase C-terminal domain-like"/>
    <property type="match status" value="1"/>
</dbReference>
<dbReference type="InterPro" id="IPR009075">
    <property type="entry name" value="AcylCo_DH/oxidase_C"/>
</dbReference>
<dbReference type="Gene3D" id="2.40.110.10">
    <property type="entry name" value="Butyryl-CoA Dehydrogenase, subunit A, domain 2"/>
    <property type="match status" value="1"/>
</dbReference>
<dbReference type="InterPro" id="IPR046373">
    <property type="entry name" value="Acyl-CoA_Oxase/DH_mid-dom_sf"/>
</dbReference>
<dbReference type="InterPro" id="IPR036250">
    <property type="entry name" value="AcylCo_DH-like_C"/>
</dbReference>
<dbReference type="PANTHER" id="PTHR43292:SF3">
    <property type="entry name" value="ACYL-COA DEHYDROGENASE FADE29"/>
    <property type="match status" value="1"/>
</dbReference>
<feature type="domain" description="Acyl-CoA dehydrogenase/oxidase N-terminal" evidence="8">
    <location>
        <begin position="39"/>
        <end position="117"/>
    </location>
</feature>
<dbReference type="Gene3D" id="1.10.540.10">
    <property type="entry name" value="Acyl-CoA dehydrogenase/oxidase, N-terminal domain"/>
    <property type="match status" value="1"/>
</dbReference>
<dbReference type="EMBL" id="UINC01002624">
    <property type="protein sequence ID" value="SUZ98641.1"/>
    <property type="molecule type" value="Genomic_DNA"/>
</dbReference>
<accession>A0A381S5P1</accession>
<dbReference type="PANTHER" id="PTHR43292">
    <property type="entry name" value="ACYL-COA DEHYDROGENASE"/>
    <property type="match status" value="1"/>
</dbReference>
<proteinExistence type="inferred from homology"/>
<keyword evidence="3" id="KW-0285">Flavoprotein</keyword>
<dbReference type="FunFam" id="2.40.110.10:FF:000011">
    <property type="entry name" value="Acyl-CoA dehydrogenase FadE34"/>
    <property type="match status" value="1"/>
</dbReference>
<evidence type="ECO:0000256" key="3">
    <source>
        <dbReference type="ARBA" id="ARBA00022630"/>
    </source>
</evidence>
<evidence type="ECO:0000259" key="8">
    <source>
        <dbReference type="Pfam" id="PF02771"/>
    </source>
</evidence>
<dbReference type="Pfam" id="PF02770">
    <property type="entry name" value="Acyl-CoA_dh_M"/>
    <property type="match status" value="1"/>
</dbReference>
<comment type="similarity">
    <text evidence="2">Belongs to the acyl-CoA dehydrogenase family.</text>
</comment>
<dbReference type="InterPro" id="IPR006091">
    <property type="entry name" value="Acyl-CoA_Oxase/DH_mid-dom"/>
</dbReference>
<comment type="cofactor">
    <cofactor evidence="1">
        <name>FAD</name>
        <dbReference type="ChEBI" id="CHEBI:57692"/>
    </cofactor>
</comment>
<dbReference type="GO" id="GO:0005886">
    <property type="term" value="C:plasma membrane"/>
    <property type="evidence" value="ECO:0007669"/>
    <property type="project" value="TreeGrafter"/>
</dbReference>
<dbReference type="InterPro" id="IPR037069">
    <property type="entry name" value="AcylCoA_DH/ox_N_sf"/>
</dbReference>
<dbReference type="GO" id="GO:0050660">
    <property type="term" value="F:flavin adenine dinucleotide binding"/>
    <property type="evidence" value="ECO:0007669"/>
    <property type="project" value="InterPro"/>
</dbReference>
<dbReference type="Pfam" id="PF02771">
    <property type="entry name" value="Acyl-CoA_dh_N"/>
    <property type="match status" value="1"/>
</dbReference>
<dbReference type="SUPFAM" id="SSF56645">
    <property type="entry name" value="Acyl-CoA dehydrogenase NM domain-like"/>
    <property type="match status" value="1"/>
</dbReference>
<evidence type="ECO:0008006" key="10">
    <source>
        <dbReference type="Google" id="ProtNLM"/>
    </source>
</evidence>
<organism evidence="9">
    <name type="scientific">marine metagenome</name>
    <dbReference type="NCBI Taxonomy" id="408172"/>
    <lineage>
        <taxon>unclassified sequences</taxon>
        <taxon>metagenomes</taxon>
        <taxon>ecological metagenomes</taxon>
    </lineage>
</organism>
<feature type="domain" description="Acyl-CoA dehydrogenase/oxidase C-terminal" evidence="6">
    <location>
        <begin position="227"/>
        <end position="381"/>
    </location>
</feature>
<name>A0A381S5P1_9ZZZZ</name>
<reference evidence="9" key="1">
    <citation type="submission" date="2018-05" db="EMBL/GenBank/DDBJ databases">
        <authorList>
            <person name="Lanie J.A."/>
            <person name="Ng W.-L."/>
            <person name="Kazmierczak K.M."/>
            <person name="Andrzejewski T.M."/>
            <person name="Davidsen T.M."/>
            <person name="Wayne K.J."/>
            <person name="Tettelin H."/>
            <person name="Glass J.I."/>
            <person name="Rusch D."/>
            <person name="Podicherti R."/>
            <person name="Tsui H.-C.T."/>
            <person name="Winkler M.E."/>
        </authorList>
    </citation>
    <scope>NUCLEOTIDE SEQUENCE</scope>
</reference>
<evidence type="ECO:0000256" key="1">
    <source>
        <dbReference type="ARBA" id="ARBA00001974"/>
    </source>
</evidence>
<evidence type="ECO:0000256" key="5">
    <source>
        <dbReference type="ARBA" id="ARBA00023002"/>
    </source>
</evidence>
<dbReference type="Pfam" id="PF00441">
    <property type="entry name" value="Acyl-CoA_dh_1"/>
    <property type="match status" value="1"/>
</dbReference>
<dbReference type="Gene3D" id="1.20.140.10">
    <property type="entry name" value="Butyryl-CoA Dehydrogenase, subunit A, domain 3"/>
    <property type="match status" value="1"/>
</dbReference>
<gene>
    <name evidence="9" type="ORF">METZ01_LOCUS51495</name>
</gene>